<evidence type="ECO:0000313" key="2">
    <source>
        <dbReference type="Proteomes" id="UP000595254"/>
    </source>
</evidence>
<dbReference type="RefSeq" id="WP_040372784.1">
    <property type="nucleotide sequence ID" value="NZ_CP068053.1"/>
</dbReference>
<organism evidence="1 2">
    <name type="scientific">Peribacillus psychrosaccharolyticus</name>
    <name type="common">Bacillus psychrosaccharolyticus</name>
    <dbReference type="NCBI Taxonomy" id="1407"/>
    <lineage>
        <taxon>Bacteria</taxon>
        <taxon>Bacillati</taxon>
        <taxon>Bacillota</taxon>
        <taxon>Bacilli</taxon>
        <taxon>Bacillales</taxon>
        <taxon>Bacillaceae</taxon>
        <taxon>Peribacillus</taxon>
    </lineage>
</organism>
<dbReference type="InterPro" id="IPR052924">
    <property type="entry name" value="OsmC/Ohr_hydroprdx_reductase"/>
</dbReference>
<evidence type="ECO:0000313" key="1">
    <source>
        <dbReference type="EMBL" id="QQT01243.1"/>
    </source>
</evidence>
<name>A0A974S196_PERPY</name>
<reference evidence="1 2" key="1">
    <citation type="submission" date="2021-01" db="EMBL/GenBank/DDBJ databases">
        <title>FDA dAtabase for Regulatory Grade micrObial Sequences (FDA-ARGOS): Supporting development and validation of Infectious Disease Dx tests.</title>
        <authorList>
            <person name="Nelson B."/>
            <person name="Plummer A."/>
            <person name="Tallon L."/>
            <person name="Sadzewicz L."/>
            <person name="Zhao X."/>
            <person name="Boylan J."/>
            <person name="Ott S."/>
            <person name="Bowen H."/>
            <person name="Vavikolanu K."/>
            <person name="Mehta A."/>
            <person name="Aluvathingal J."/>
            <person name="Nadendla S."/>
            <person name="Myers T."/>
            <person name="Yan Y."/>
            <person name="Sichtig H."/>
        </authorList>
    </citation>
    <scope>NUCLEOTIDE SEQUENCE [LARGE SCALE GENOMIC DNA]</scope>
    <source>
        <strain evidence="1 2">FDAARGOS_1161</strain>
    </source>
</reference>
<protein>
    <submittedName>
        <fullName evidence="1">OsmC family protein</fullName>
    </submittedName>
</protein>
<dbReference type="Gene3D" id="3.30.300.20">
    <property type="match status" value="1"/>
</dbReference>
<proteinExistence type="predicted"/>
<sequence>MEKKMTFQVSGKSNGVQAILKSGKHTIIIDEPPAMGGQDKGPDPLTTFLGALAGCENVVANLAAKELAMDLQGIEFDIKGILDPRGFMGNPDVIPYFEKVIIDAKVKTNDSLERIHELQRVTDSRCPIYNTIKAAGIEIVSKWTKV</sequence>
<dbReference type="PANTHER" id="PTHR35368:SF1">
    <property type="entry name" value="HYDROPEROXIDE REDUCTASE"/>
    <property type="match status" value="1"/>
</dbReference>
<dbReference type="InterPro" id="IPR036102">
    <property type="entry name" value="OsmC/Ohrsf"/>
</dbReference>
<accession>A0A974S196</accession>
<dbReference type="Proteomes" id="UP000595254">
    <property type="component" value="Chromosome"/>
</dbReference>
<dbReference type="SUPFAM" id="SSF82784">
    <property type="entry name" value="OsmC-like"/>
    <property type="match status" value="1"/>
</dbReference>
<dbReference type="KEGG" id="ppsr:I6J18_04985"/>
<dbReference type="InterPro" id="IPR003718">
    <property type="entry name" value="OsmC/Ohr_fam"/>
</dbReference>
<dbReference type="EMBL" id="CP068053">
    <property type="protein sequence ID" value="QQT01243.1"/>
    <property type="molecule type" value="Genomic_DNA"/>
</dbReference>
<dbReference type="InterPro" id="IPR015946">
    <property type="entry name" value="KH_dom-like_a/b"/>
</dbReference>
<keyword evidence="2" id="KW-1185">Reference proteome</keyword>
<gene>
    <name evidence="1" type="ORF">I6J18_04985</name>
</gene>
<dbReference type="Pfam" id="PF02566">
    <property type="entry name" value="OsmC"/>
    <property type="match status" value="1"/>
</dbReference>
<dbReference type="AlphaFoldDB" id="A0A974S196"/>
<dbReference type="PANTHER" id="PTHR35368">
    <property type="entry name" value="HYDROPEROXIDE REDUCTASE"/>
    <property type="match status" value="1"/>
</dbReference>